<dbReference type="FunFam" id="2.70.150.10:FF:000020">
    <property type="entry name" value="Copper-exporting P-type ATPase A"/>
    <property type="match status" value="1"/>
</dbReference>
<keyword evidence="10 13" id="KW-1133">Transmembrane helix</keyword>
<keyword evidence="5 13" id="KW-0479">Metal-binding</keyword>
<dbReference type="GO" id="GO:0005524">
    <property type="term" value="F:ATP binding"/>
    <property type="evidence" value="ECO:0007669"/>
    <property type="project" value="UniProtKB-UniRule"/>
</dbReference>
<evidence type="ECO:0000256" key="1">
    <source>
        <dbReference type="ARBA" id="ARBA00004651"/>
    </source>
</evidence>
<proteinExistence type="inferred from homology"/>
<dbReference type="NCBIfam" id="TIGR01511">
    <property type="entry name" value="ATPase-IB1_Cu"/>
    <property type="match status" value="1"/>
</dbReference>
<dbReference type="NCBIfam" id="TIGR01494">
    <property type="entry name" value="ATPase_P-type"/>
    <property type="match status" value="1"/>
</dbReference>
<gene>
    <name evidence="15" type="ORF">ABFY20_19785</name>
</gene>
<dbReference type="GO" id="GO:0005886">
    <property type="term" value="C:plasma membrane"/>
    <property type="evidence" value="ECO:0007669"/>
    <property type="project" value="UniProtKB-SubCell"/>
</dbReference>
<dbReference type="Pfam" id="PF00702">
    <property type="entry name" value="Hydrolase"/>
    <property type="match status" value="1"/>
</dbReference>
<feature type="transmembrane region" description="Helical" evidence="13">
    <location>
        <begin position="24"/>
        <end position="47"/>
    </location>
</feature>
<keyword evidence="7" id="KW-0187">Copper transport</keyword>
<keyword evidence="15" id="KW-0614">Plasmid</keyword>
<keyword evidence="7" id="KW-0813">Transport</keyword>
<keyword evidence="11" id="KW-0186">Copper</keyword>
<feature type="transmembrane region" description="Helical" evidence="13">
    <location>
        <begin position="637"/>
        <end position="656"/>
    </location>
</feature>
<dbReference type="GO" id="GO:0016887">
    <property type="term" value="F:ATP hydrolysis activity"/>
    <property type="evidence" value="ECO:0007669"/>
    <property type="project" value="InterPro"/>
</dbReference>
<dbReference type="InterPro" id="IPR023299">
    <property type="entry name" value="ATPase_P-typ_cyto_dom_N"/>
</dbReference>
<dbReference type="PROSITE" id="PS00154">
    <property type="entry name" value="ATPASE_E1_E2"/>
    <property type="match status" value="1"/>
</dbReference>
<dbReference type="PRINTS" id="PR00119">
    <property type="entry name" value="CATATPASE"/>
</dbReference>
<keyword evidence="7" id="KW-0406">Ion transport</keyword>
<dbReference type="SUPFAM" id="SSF56784">
    <property type="entry name" value="HAD-like"/>
    <property type="match status" value="1"/>
</dbReference>
<dbReference type="InterPro" id="IPR036412">
    <property type="entry name" value="HAD-like_sf"/>
</dbReference>
<dbReference type="InterPro" id="IPR001757">
    <property type="entry name" value="P_typ_ATPase"/>
</dbReference>
<dbReference type="InterPro" id="IPR023298">
    <property type="entry name" value="ATPase_P-typ_TM_dom_sf"/>
</dbReference>
<keyword evidence="3 13" id="KW-1003">Cell membrane</keyword>
<evidence type="ECO:0000256" key="5">
    <source>
        <dbReference type="ARBA" id="ARBA00022723"/>
    </source>
</evidence>
<dbReference type="PRINTS" id="PR00120">
    <property type="entry name" value="HATPASE"/>
</dbReference>
<dbReference type="NCBIfam" id="TIGR01525">
    <property type="entry name" value="ATPase-IB_hvy"/>
    <property type="match status" value="1"/>
</dbReference>
<evidence type="ECO:0000313" key="15">
    <source>
        <dbReference type="EMBL" id="XDI07576.1"/>
    </source>
</evidence>
<dbReference type="SUPFAM" id="SSF81653">
    <property type="entry name" value="Calcium ATPase, transduction domain A"/>
    <property type="match status" value="1"/>
</dbReference>
<feature type="transmembrane region" description="Helical" evidence="13">
    <location>
        <begin position="270"/>
        <end position="292"/>
    </location>
</feature>
<dbReference type="PANTHER" id="PTHR43520">
    <property type="entry name" value="ATP7, ISOFORM B"/>
    <property type="match status" value="1"/>
</dbReference>
<evidence type="ECO:0000256" key="2">
    <source>
        <dbReference type="ARBA" id="ARBA00006024"/>
    </source>
</evidence>
<protein>
    <submittedName>
        <fullName evidence="15">Heavy metal translocating P-type ATPase</fullName>
    </submittedName>
</protein>
<geneLocation type="plasmid" evidence="15">
    <name>unnamed1</name>
</geneLocation>
<dbReference type="Gene3D" id="3.40.1110.10">
    <property type="entry name" value="Calcium-transporting ATPase, cytoplasmic domain N"/>
    <property type="match status" value="1"/>
</dbReference>
<dbReference type="SFLD" id="SFLDS00003">
    <property type="entry name" value="Haloacid_Dehalogenase"/>
    <property type="match status" value="1"/>
</dbReference>
<dbReference type="PANTHER" id="PTHR43520:SF8">
    <property type="entry name" value="P-TYPE CU(+) TRANSPORTER"/>
    <property type="match status" value="1"/>
</dbReference>
<evidence type="ECO:0000256" key="3">
    <source>
        <dbReference type="ARBA" id="ARBA00022475"/>
    </source>
</evidence>
<dbReference type="Gene3D" id="2.70.150.10">
    <property type="entry name" value="Calcium-transporting ATPase, cytoplasmic transduction domain A"/>
    <property type="match status" value="1"/>
</dbReference>
<evidence type="ECO:0000256" key="4">
    <source>
        <dbReference type="ARBA" id="ARBA00022692"/>
    </source>
</evidence>
<feature type="transmembrane region" description="Helical" evidence="13">
    <location>
        <begin position="119"/>
        <end position="136"/>
    </location>
</feature>
<comment type="similarity">
    <text evidence="2 13">Belongs to the cation transport ATPase (P-type) (TC 3.A.3) family. Type IB subfamily.</text>
</comment>
<dbReference type="SFLD" id="SFLDF00027">
    <property type="entry name" value="p-type_atpase"/>
    <property type="match status" value="1"/>
</dbReference>
<feature type="domain" description="P-type ATPase A" evidence="14">
    <location>
        <begin position="154"/>
        <end position="253"/>
    </location>
</feature>
<dbReference type="NCBIfam" id="TIGR01512">
    <property type="entry name" value="ATPase-IB2_Cd"/>
    <property type="match status" value="1"/>
</dbReference>
<dbReference type="RefSeq" id="WP_368499939.1">
    <property type="nucleotide sequence ID" value="NZ_CP162512.1"/>
</dbReference>
<dbReference type="SFLD" id="SFLDG00002">
    <property type="entry name" value="C1.7:_P-type_atpase_like"/>
    <property type="match status" value="1"/>
</dbReference>
<dbReference type="EMBL" id="CP162512">
    <property type="protein sequence ID" value="XDI07576.1"/>
    <property type="molecule type" value="Genomic_DNA"/>
</dbReference>
<dbReference type="InterPro" id="IPR008250">
    <property type="entry name" value="ATPase_P-typ_transduc_dom_A_sf"/>
</dbReference>
<keyword evidence="8 13" id="KW-0067">ATP-binding</keyword>
<evidence type="ECO:0000256" key="7">
    <source>
        <dbReference type="ARBA" id="ARBA00022796"/>
    </source>
</evidence>
<evidence type="ECO:0000256" key="9">
    <source>
        <dbReference type="ARBA" id="ARBA00022967"/>
    </source>
</evidence>
<dbReference type="Gene3D" id="3.40.50.1000">
    <property type="entry name" value="HAD superfamily/HAD-like"/>
    <property type="match status" value="1"/>
</dbReference>
<evidence type="ECO:0000256" key="13">
    <source>
        <dbReference type="RuleBase" id="RU362081"/>
    </source>
</evidence>
<dbReference type="InterPro" id="IPR023214">
    <property type="entry name" value="HAD_sf"/>
</dbReference>
<feature type="transmembrane region" description="Helical" evidence="13">
    <location>
        <begin position="298"/>
        <end position="322"/>
    </location>
</feature>
<dbReference type="GO" id="GO:0043682">
    <property type="term" value="F:P-type divalent copper transporter activity"/>
    <property type="evidence" value="ECO:0007669"/>
    <property type="project" value="TreeGrafter"/>
</dbReference>
<feature type="transmembrane region" description="Helical" evidence="13">
    <location>
        <begin position="608"/>
        <end position="631"/>
    </location>
</feature>
<dbReference type="GO" id="GO:0055070">
    <property type="term" value="P:copper ion homeostasis"/>
    <property type="evidence" value="ECO:0007669"/>
    <property type="project" value="TreeGrafter"/>
</dbReference>
<sequence length="686" mass="71685">MTGGHSGHSGGGHHGDHVGQFRRLFWIMLAIAVPVVLFSPMFAMIIGYSLPDAAWVAWVSPALGTVMYVWGGRPFLTGAVSELRALKPGMMLLIALAITVAFFASWGASLGLVDHELDFWWELALLIVIMLLGHWIEMRSLAQTTSALDSLAALLPDEAERVEGESTVTVAPSELQLGDVVIVRPGGRVPADGKIVSGSASMDESMITGESRPVRKGEGDQVVAGTVATDSGVRVEITAVGDNTTLAGIQRLVTDAQNSSSRAQRIADRAAGWLFWFALGAGVITALVWSAIGLPDEAVVRTITVLVIACPHALGLAIPLVVSIATERAARGGVLIKDRLALESMRTVNTVLFDKTGTLTKGEPTITAVEAAAGFTDDDVLALAAAAEGDSEHPLARAIVRAAASRNLTVRAATDFASSPAVGVSATVDGRSIQVGGPSLLALENQGELSVADSWREDGAIILHVLSDGVVAGALKLADEVREESRQAVEALRAQGVQVVMITGDAEAVAQSVAAELGIERFFAGVRPEDKADKVKELQAENRHVAMVGDGVNDAPALAQADVGIAIGAGTDVAIASAGVILASDDPRSVLSVIELSRASYRKMKQNLWWAAGYNLISVPLAAGVLAPIGFVLPMSVGAILMSLSTIVVALNAQLLRRLQLDPATSTRAALDHSRSETRTADAVTR</sequence>
<dbReference type="AlphaFoldDB" id="A0AB39BMC8"/>
<evidence type="ECO:0000256" key="10">
    <source>
        <dbReference type="ARBA" id="ARBA00022989"/>
    </source>
</evidence>
<keyword evidence="12 13" id="KW-0472">Membrane</keyword>
<dbReference type="InterPro" id="IPR018303">
    <property type="entry name" value="ATPase_P-typ_P_site"/>
</dbReference>
<dbReference type="GO" id="GO:0005507">
    <property type="term" value="F:copper ion binding"/>
    <property type="evidence" value="ECO:0007669"/>
    <property type="project" value="TreeGrafter"/>
</dbReference>
<evidence type="ECO:0000256" key="8">
    <source>
        <dbReference type="ARBA" id="ARBA00022840"/>
    </source>
</evidence>
<dbReference type="SUPFAM" id="SSF81665">
    <property type="entry name" value="Calcium ATPase, transmembrane domain M"/>
    <property type="match status" value="1"/>
</dbReference>
<feature type="transmembrane region" description="Helical" evidence="13">
    <location>
        <begin position="92"/>
        <end position="113"/>
    </location>
</feature>
<dbReference type="Pfam" id="PF00122">
    <property type="entry name" value="E1-E2_ATPase"/>
    <property type="match status" value="1"/>
</dbReference>
<evidence type="ECO:0000256" key="11">
    <source>
        <dbReference type="ARBA" id="ARBA00023008"/>
    </source>
</evidence>
<keyword evidence="4 13" id="KW-0812">Transmembrane</keyword>
<evidence type="ECO:0000256" key="12">
    <source>
        <dbReference type="ARBA" id="ARBA00023136"/>
    </source>
</evidence>
<name>A0AB39BMC8_9MICO</name>
<keyword evidence="6 13" id="KW-0547">Nucleotide-binding</keyword>
<organism evidence="15">
    <name type="scientific">Herbiconiux sp. A18JL235</name>
    <dbReference type="NCBI Taxonomy" id="3152363"/>
    <lineage>
        <taxon>Bacteria</taxon>
        <taxon>Bacillati</taxon>
        <taxon>Actinomycetota</taxon>
        <taxon>Actinomycetes</taxon>
        <taxon>Micrococcales</taxon>
        <taxon>Microbacteriaceae</taxon>
        <taxon>Herbiconiux</taxon>
    </lineage>
</organism>
<keyword evidence="9" id="KW-1278">Translocase</keyword>
<accession>A0AB39BMC8</accession>
<reference evidence="15" key="1">
    <citation type="submission" date="2024-05" db="EMBL/GenBank/DDBJ databases">
        <title>Herbiconiux sp. A18JL235.</title>
        <authorList>
            <person name="Zhang G."/>
        </authorList>
    </citation>
    <scope>NUCLEOTIDE SEQUENCE</scope>
    <source>
        <strain evidence="15">A18JL235</strain>
        <plasmid evidence="15">unnamed1</plasmid>
    </source>
</reference>
<evidence type="ECO:0000259" key="14">
    <source>
        <dbReference type="Pfam" id="PF00122"/>
    </source>
</evidence>
<dbReference type="InterPro" id="IPR059000">
    <property type="entry name" value="ATPase_P-type_domA"/>
</dbReference>
<evidence type="ECO:0000256" key="6">
    <source>
        <dbReference type="ARBA" id="ARBA00022741"/>
    </source>
</evidence>
<comment type="subcellular location">
    <subcellularLocation>
        <location evidence="1">Cell membrane</location>
        <topology evidence="1">Multi-pass membrane protein</topology>
    </subcellularLocation>
</comment>
<dbReference type="InterPro" id="IPR027256">
    <property type="entry name" value="P-typ_ATPase_IB"/>
</dbReference>
<feature type="transmembrane region" description="Helical" evidence="13">
    <location>
        <begin position="53"/>
        <end position="71"/>
    </location>
</feature>
<dbReference type="InterPro" id="IPR044492">
    <property type="entry name" value="P_typ_ATPase_HD_dom"/>
</dbReference>